<dbReference type="GO" id="GO:0016758">
    <property type="term" value="F:hexosyltransferase activity"/>
    <property type="evidence" value="ECO:0007669"/>
    <property type="project" value="UniProtKB-ARBA"/>
</dbReference>
<reference evidence="2 3" key="1">
    <citation type="submission" date="2017-09" db="EMBL/GenBank/DDBJ databases">
        <title>Depth-based differentiation of microbial function through sediment-hosted aquifers and enrichment of novel symbionts in the deep terrestrial subsurface.</title>
        <authorList>
            <person name="Probst A.J."/>
            <person name="Ladd B."/>
            <person name="Jarett J.K."/>
            <person name="Geller-Mcgrath D.E."/>
            <person name="Sieber C.M."/>
            <person name="Emerson J.B."/>
            <person name="Anantharaman K."/>
            <person name="Thomas B.C."/>
            <person name="Malmstrom R."/>
            <person name="Stieglmeier M."/>
            <person name="Klingl A."/>
            <person name="Woyke T."/>
            <person name="Ryan C.M."/>
            <person name="Banfield J.F."/>
        </authorList>
    </citation>
    <scope>NUCLEOTIDE SEQUENCE [LARGE SCALE GENOMIC DNA]</scope>
    <source>
        <strain evidence="2">CG11_big_fil_rev_8_21_14_0_20_42_13</strain>
    </source>
</reference>
<dbReference type="EMBL" id="PCWA01000037">
    <property type="protein sequence ID" value="PIQ89481.1"/>
    <property type="molecule type" value="Genomic_DNA"/>
</dbReference>
<dbReference type="Proteomes" id="UP000229641">
    <property type="component" value="Unassembled WGS sequence"/>
</dbReference>
<evidence type="ECO:0000313" key="3">
    <source>
        <dbReference type="Proteomes" id="UP000229641"/>
    </source>
</evidence>
<comment type="caution">
    <text evidence="2">The sequence shown here is derived from an EMBL/GenBank/DDBJ whole genome shotgun (WGS) entry which is preliminary data.</text>
</comment>
<organism evidence="2 3">
    <name type="scientific">Candidatus Ghiorseimicrobium undicola</name>
    <dbReference type="NCBI Taxonomy" id="1974746"/>
    <lineage>
        <taxon>Bacteria</taxon>
        <taxon>Pseudomonadati</taxon>
        <taxon>Candidatus Omnitrophota</taxon>
        <taxon>Candidatus Ghiorseimicrobium</taxon>
    </lineage>
</organism>
<proteinExistence type="predicted"/>
<evidence type="ECO:0000259" key="1">
    <source>
        <dbReference type="Pfam" id="PF00535"/>
    </source>
</evidence>
<accession>A0A2H0LYM0</accession>
<evidence type="ECO:0000313" key="2">
    <source>
        <dbReference type="EMBL" id="PIQ89481.1"/>
    </source>
</evidence>
<dbReference type="PANTHER" id="PTHR22916:SF3">
    <property type="entry name" value="UDP-GLCNAC:BETAGAL BETA-1,3-N-ACETYLGLUCOSAMINYLTRANSFERASE-LIKE PROTEIN 1"/>
    <property type="match status" value="1"/>
</dbReference>
<name>A0A2H0LYM0_9BACT</name>
<protein>
    <recommendedName>
        <fullName evidence="1">Glycosyltransferase 2-like domain-containing protein</fullName>
    </recommendedName>
</protein>
<dbReference type="InterPro" id="IPR029044">
    <property type="entry name" value="Nucleotide-diphossugar_trans"/>
</dbReference>
<dbReference type="InterPro" id="IPR001173">
    <property type="entry name" value="Glyco_trans_2-like"/>
</dbReference>
<dbReference type="Pfam" id="PF00535">
    <property type="entry name" value="Glycos_transf_2"/>
    <property type="match status" value="1"/>
</dbReference>
<feature type="domain" description="Glycosyltransferase 2-like" evidence="1">
    <location>
        <begin position="5"/>
        <end position="168"/>
    </location>
</feature>
<dbReference type="PANTHER" id="PTHR22916">
    <property type="entry name" value="GLYCOSYLTRANSFERASE"/>
    <property type="match status" value="1"/>
</dbReference>
<dbReference type="SUPFAM" id="SSF53448">
    <property type="entry name" value="Nucleotide-diphospho-sugar transferases"/>
    <property type="match status" value="1"/>
</dbReference>
<dbReference type="CDD" id="cd00761">
    <property type="entry name" value="Glyco_tranf_GTA_type"/>
    <property type="match status" value="1"/>
</dbReference>
<dbReference type="AlphaFoldDB" id="A0A2H0LYM0"/>
<gene>
    <name evidence="2" type="ORF">COV72_02950</name>
</gene>
<dbReference type="Gene3D" id="3.90.550.10">
    <property type="entry name" value="Spore Coat Polysaccharide Biosynthesis Protein SpsA, Chain A"/>
    <property type="match status" value="1"/>
</dbReference>
<sequence>MPKVSIIIPTYNRAKFIRQSIDSVLNQTYKNIELIVVNDGSGDNTSEIVEEYRRQYPGIIKYFYQENKGPSAARNKGIKEAQGEYIAFIDSDDYFLPDFLNKCMTYLIAENYDLVIPKAYYRKIWDHGEWKLNLAVREEFPGNINDLYVKLFKQFVGCIKMLIKKSCFQKIGYFDESLSICEDLDIWIRLSKAKLKIGMLNEDTALWVYCIHENSLWHSPEAEKKRLYDYYRVLKKHERCALHSNPSLKPIYAEKFWTIGKDLFKLKGEKYFAMKILLKSQTYELNINRLINSFTKLFYKKYRQYN</sequence>